<dbReference type="PANTHER" id="PTHR33444">
    <property type="entry name" value="SI:DKEY-19B23.12-RELATED"/>
    <property type="match status" value="1"/>
</dbReference>
<keyword evidence="2" id="KW-1133">Transmembrane helix</keyword>
<dbReference type="AlphaFoldDB" id="A0A834IZD8"/>
<protein>
    <submittedName>
        <fullName evidence="3">Uncharacterized protein</fullName>
    </submittedName>
</protein>
<keyword evidence="2" id="KW-0472">Membrane</keyword>
<sequence>MTDCSIEPTKTLANSETSPTDDVEKQEQQQQPGAKKDSATDDSFLGEKIKERAPPGLNGSLVFLYAIFFAEFTIGWVNLNKCSINRLIPIYLIIAGFLGAVTKHISKYRHNVYCFWAMTVLIVVVVAWHILGTYVVYKEYQPNYEPQNGPYCNRTTYLVAFWTLTIEYTLLVLFILLSCCYMLMRNSFNHHI</sequence>
<gene>
    <name evidence="3" type="ORF">GWI33_003453</name>
</gene>
<organism evidence="3 4">
    <name type="scientific">Rhynchophorus ferrugineus</name>
    <name type="common">Red palm weevil</name>
    <name type="synonym">Curculio ferrugineus</name>
    <dbReference type="NCBI Taxonomy" id="354439"/>
    <lineage>
        <taxon>Eukaryota</taxon>
        <taxon>Metazoa</taxon>
        <taxon>Ecdysozoa</taxon>
        <taxon>Arthropoda</taxon>
        <taxon>Hexapoda</taxon>
        <taxon>Insecta</taxon>
        <taxon>Pterygota</taxon>
        <taxon>Neoptera</taxon>
        <taxon>Endopterygota</taxon>
        <taxon>Coleoptera</taxon>
        <taxon>Polyphaga</taxon>
        <taxon>Cucujiformia</taxon>
        <taxon>Curculionidae</taxon>
        <taxon>Dryophthorinae</taxon>
        <taxon>Rhynchophorus</taxon>
    </lineage>
</organism>
<proteinExistence type="predicted"/>
<keyword evidence="2" id="KW-0812">Transmembrane</keyword>
<dbReference type="InterPro" id="IPR040350">
    <property type="entry name" value="TMEM272"/>
</dbReference>
<dbReference type="Proteomes" id="UP000625711">
    <property type="component" value="Unassembled WGS sequence"/>
</dbReference>
<name>A0A834IZD8_RHYFE</name>
<evidence type="ECO:0000313" key="3">
    <source>
        <dbReference type="EMBL" id="KAF7286883.1"/>
    </source>
</evidence>
<evidence type="ECO:0000256" key="2">
    <source>
        <dbReference type="SAM" id="Phobius"/>
    </source>
</evidence>
<comment type="caution">
    <text evidence="3">The sequence shown here is derived from an EMBL/GenBank/DDBJ whole genome shotgun (WGS) entry which is preliminary data.</text>
</comment>
<evidence type="ECO:0000313" key="4">
    <source>
        <dbReference type="Proteomes" id="UP000625711"/>
    </source>
</evidence>
<keyword evidence="4" id="KW-1185">Reference proteome</keyword>
<accession>A0A834IZD8</accession>
<reference evidence="3" key="1">
    <citation type="submission" date="2020-08" db="EMBL/GenBank/DDBJ databases">
        <title>Genome sequencing and assembly of the red palm weevil Rhynchophorus ferrugineus.</title>
        <authorList>
            <person name="Dias G.B."/>
            <person name="Bergman C.M."/>
            <person name="Manee M."/>
        </authorList>
    </citation>
    <scope>NUCLEOTIDE SEQUENCE</scope>
    <source>
        <strain evidence="3">AA-2017</strain>
        <tissue evidence="3">Whole larva</tissue>
    </source>
</reference>
<dbReference type="EMBL" id="JAACXV010000019">
    <property type="protein sequence ID" value="KAF7286883.1"/>
    <property type="molecule type" value="Genomic_DNA"/>
</dbReference>
<dbReference type="OrthoDB" id="6157510at2759"/>
<feature type="transmembrane region" description="Helical" evidence="2">
    <location>
        <begin position="83"/>
        <end position="101"/>
    </location>
</feature>
<evidence type="ECO:0000256" key="1">
    <source>
        <dbReference type="SAM" id="MobiDB-lite"/>
    </source>
</evidence>
<dbReference type="PANTHER" id="PTHR33444:SF2">
    <property type="entry name" value="MARVEL DOMAIN-CONTAINING PROTEIN"/>
    <property type="match status" value="1"/>
</dbReference>
<feature type="transmembrane region" description="Helical" evidence="2">
    <location>
        <begin position="157"/>
        <end position="184"/>
    </location>
</feature>
<feature type="region of interest" description="Disordered" evidence="1">
    <location>
        <begin position="1"/>
        <end position="41"/>
    </location>
</feature>
<feature type="compositionally biased region" description="Polar residues" evidence="1">
    <location>
        <begin position="11"/>
        <end position="20"/>
    </location>
</feature>
<feature type="transmembrane region" description="Helical" evidence="2">
    <location>
        <begin position="113"/>
        <end position="137"/>
    </location>
</feature>
<feature type="transmembrane region" description="Helical" evidence="2">
    <location>
        <begin position="57"/>
        <end position="77"/>
    </location>
</feature>